<gene>
    <name evidence="4" type="ORF">GCM10025862_37270</name>
</gene>
<evidence type="ECO:0000259" key="3">
    <source>
        <dbReference type="Pfam" id="PF00561"/>
    </source>
</evidence>
<dbReference type="InterPro" id="IPR050266">
    <property type="entry name" value="AB_hydrolase_sf"/>
</dbReference>
<dbReference type="InterPro" id="IPR029058">
    <property type="entry name" value="AB_hydrolase_fold"/>
</dbReference>
<feature type="region of interest" description="Disordered" evidence="2">
    <location>
        <begin position="288"/>
        <end position="307"/>
    </location>
</feature>
<feature type="compositionally biased region" description="Gly residues" evidence="2">
    <location>
        <begin position="297"/>
        <end position="307"/>
    </location>
</feature>
<dbReference type="InterPro" id="IPR000073">
    <property type="entry name" value="AB_hydrolase_1"/>
</dbReference>
<dbReference type="RefSeq" id="WP_284284955.1">
    <property type="nucleotide sequence ID" value="NZ_BSUJ01000001.1"/>
</dbReference>
<dbReference type="EMBL" id="BSUJ01000001">
    <property type="protein sequence ID" value="GMA21706.1"/>
    <property type="molecule type" value="Genomic_DNA"/>
</dbReference>
<keyword evidence="5" id="KW-1185">Reference proteome</keyword>
<dbReference type="Proteomes" id="UP001157109">
    <property type="component" value="Unassembled WGS sequence"/>
</dbReference>
<evidence type="ECO:0000313" key="4">
    <source>
        <dbReference type="EMBL" id="GMA21706.1"/>
    </source>
</evidence>
<reference evidence="5" key="1">
    <citation type="journal article" date="2019" name="Int. J. Syst. Evol. Microbiol.">
        <title>The Global Catalogue of Microorganisms (GCM) 10K type strain sequencing project: providing services to taxonomists for standard genome sequencing and annotation.</title>
        <authorList>
            <consortium name="The Broad Institute Genomics Platform"/>
            <consortium name="The Broad Institute Genome Sequencing Center for Infectious Disease"/>
            <person name="Wu L."/>
            <person name="Ma J."/>
        </authorList>
    </citation>
    <scope>NUCLEOTIDE SEQUENCE [LARGE SCALE GENOMIC DNA]</scope>
    <source>
        <strain evidence="5">NBRC 105830</strain>
    </source>
</reference>
<proteinExistence type="predicted"/>
<dbReference type="Gene3D" id="3.40.50.1820">
    <property type="entry name" value="alpha/beta hydrolase"/>
    <property type="match status" value="1"/>
</dbReference>
<dbReference type="SUPFAM" id="SSF53474">
    <property type="entry name" value="alpha/beta-Hydrolases"/>
    <property type="match status" value="1"/>
</dbReference>
<sequence>MGGGSPRGSQQRVRFCRSIDGTTIAYAVHGAGPPLVLDSCWLSHLEFDWQSPVWRHYLVELGRDHTVVRFDERGHGLSQRDVTDFSLERRIDDLTQVVDDLGLGRFALMAMAQGGPVALHYTVRHPERVSHLVCASTYAGVGNHVTDDDRELEAAFEAMIRAGWDRKDPLFRRVFTTMMIPGATEQQMRWVDDLQQRAVSARTAYAARRQRGEADALDVLAQVTAPTLILHSRHERMNAFEHSLLLAHGIPGARLVVLDSANHILLADEPAWQVFITEVRAFLATPDVDGRPATEGGQDGGGRWTRC</sequence>
<keyword evidence="1" id="KW-0378">Hydrolase</keyword>
<dbReference type="Pfam" id="PF00561">
    <property type="entry name" value="Abhydrolase_1"/>
    <property type="match status" value="1"/>
</dbReference>
<dbReference type="PRINTS" id="PR00111">
    <property type="entry name" value="ABHYDROLASE"/>
</dbReference>
<evidence type="ECO:0000313" key="5">
    <source>
        <dbReference type="Proteomes" id="UP001157109"/>
    </source>
</evidence>
<evidence type="ECO:0000256" key="1">
    <source>
        <dbReference type="ARBA" id="ARBA00022801"/>
    </source>
</evidence>
<evidence type="ECO:0000256" key="2">
    <source>
        <dbReference type="SAM" id="MobiDB-lite"/>
    </source>
</evidence>
<protein>
    <recommendedName>
        <fullName evidence="3">AB hydrolase-1 domain-containing protein</fullName>
    </recommendedName>
</protein>
<comment type="caution">
    <text evidence="4">The sequence shown here is derived from an EMBL/GenBank/DDBJ whole genome shotgun (WGS) entry which is preliminary data.</text>
</comment>
<dbReference type="PANTHER" id="PTHR43798">
    <property type="entry name" value="MONOACYLGLYCEROL LIPASE"/>
    <property type="match status" value="1"/>
</dbReference>
<name>A0ABQ6HUJ0_9MICO</name>
<accession>A0ABQ6HUJ0</accession>
<organism evidence="4 5">
    <name type="scientific">Arsenicicoccus piscis</name>
    <dbReference type="NCBI Taxonomy" id="673954"/>
    <lineage>
        <taxon>Bacteria</taxon>
        <taxon>Bacillati</taxon>
        <taxon>Actinomycetota</taxon>
        <taxon>Actinomycetes</taxon>
        <taxon>Micrococcales</taxon>
        <taxon>Intrasporangiaceae</taxon>
        <taxon>Arsenicicoccus</taxon>
    </lineage>
</organism>
<dbReference type="PANTHER" id="PTHR43798:SF31">
    <property type="entry name" value="AB HYDROLASE SUPERFAMILY PROTEIN YCLE"/>
    <property type="match status" value="1"/>
</dbReference>
<feature type="domain" description="AB hydrolase-1" evidence="3">
    <location>
        <begin position="52"/>
        <end position="270"/>
    </location>
</feature>